<name>A0AA39PUK0_9AGAR</name>
<evidence type="ECO:0000313" key="11">
    <source>
        <dbReference type="Proteomes" id="UP001175227"/>
    </source>
</evidence>
<organism evidence="10 11">
    <name type="scientific">Armillaria novae-zelandiae</name>
    <dbReference type="NCBI Taxonomy" id="153914"/>
    <lineage>
        <taxon>Eukaryota</taxon>
        <taxon>Fungi</taxon>
        <taxon>Dikarya</taxon>
        <taxon>Basidiomycota</taxon>
        <taxon>Agaricomycotina</taxon>
        <taxon>Agaricomycetes</taxon>
        <taxon>Agaricomycetidae</taxon>
        <taxon>Agaricales</taxon>
        <taxon>Marasmiineae</taxon>
        <taxon>Physalacriaceae</taxon>
        <taxon>Armillaria</taxon>
    </lineage>
</organism>
<keyword evidence="3" id="KW-0146">Chitin degradation</keyword>
<dbReference type="PROSITE" id="PS51910">
    <property type="entry name" value="GH18_2"/>
    <property type="match status" value="1"/>
</dbReference>
<evidence type="ECO:0000256" key="1">
    <source>
        <dbReference type="ARBA" id="ARBA00000822"/>
    </source>
</evidence>
<dbReference type="InterPro" id="IPR011583">
    <property type="entry name" value="Chitinase_II/V-like_cat"/>
</dbReference>
<evidence type="ECO:0000256" key="6">
    <source>
        <dbReference type="ARBA" id="ARBA00023326"/>
    </source>
</evidence>
<evidence type="ECO:0000256" key="7">
    <source>
        <dbReference type="RuleBase" id="RU000489"/>
    </source>
</evidence>
<evidence type="ECO:0000256" key="3">
    <source>
        <dbReference type="ARBA" id="ARBA00023024"/>
    </source>
</evidence>
<dbReference type="EMBL" id="JAUEPR010000001">
    <property type="protein sequence ID" value="KAK0490833.1"/>
    <property type="molecule type" value="Genomic_DNA"/>
</dbReference>
<gene>
    <name evidence="10" type="ORF">IW261DRAFT_1323896</name>
</gene>
<dbReference type="Gene3D" id="3.10.50.10">
    <property type="match status" value="1"/>
</dbReference>
<comment type="catalytic activity">
    <reaction evidence="1">
        <text>Random endo-hydrolysis of N-acetyl-beta-D-glucosaminide (1-&gt;4)-beta-linkages in chitin and chitodextrins.</text>
        <dbReference type="EC" id="3.2.1.14"/>
    </reaction>
</comment>
<comment type="caution">
    <text evidence="10">The sequence shown here is derived from an EMBL/GenBank/DDBJ whole genome shotgun (WGS) entry which is preliminary data.</text>
</comment>
<keyword evidence="11" id="KW-1185">Reference proteome</keyword>
<dbReference type="AlphaFoldDB" id="A0AA39PUK0"/>
<feature type="domain" description="GH18" evidence="9">
    <location>
        <begin position="1"/>
        <end position="363"/>
    </location>
</feature>
<dbReference type="Gene3D" id="3.20.20.80">
    <property type="entry name" value="Glycosidases"/>
    <property type="match status" value="1"/>
</dbReference>
<dbReference type="SMART" id="SM00636">
    <property type="entry name" value="Glyco_18"/>
    <property type="match status" value="1"/>
</dbReference>
<keyword evidence="2 7" id="KW-0378">Hydrolase</keyword>
<protein>
    <submittedName>
        <fullName evidence="10">Glycoside hydrolase family 18 protein</fullName>
    </submittedName>
</protein>
<evidence type="ECO:0000256" key="8">
    <source>
        <dbReference type="RuleBase" id="RU004453"/>
    </source>
</evidence>
<evidence type="ECO:0000256" key="5">
    <source>
        <dbReference type="ARBA" id="ARBA00023295"/>
    </source>
</evidence>
<evidence type="ECO:0000256" key="2">
    <source>
        <dbReference type="ARBA" id="ARBA00022801"/>
    </source>
</evidence>
<keyword evidence="6" id="KW-0624">Polysaccharide degradation</keyword>
<keyword evidence="5 7" id="KW-0326">Glycosidase</keyword>
<dbReference type="InterPro" id="IPR001579">
    <property type="entry name" value="Glyco_hydro_18_chit_AS"/>
</dbReference>
<evidence type="ECO:0000313" key="10">
    <source>
        <dbReference type="EMBL" id="KAK0490833.1"/>
    </source>
</evidence>
<dbReference type="SUPFAM" id="SSF51445">
    <property type="entry name" value="(Trans)glycosidases"/>
    <property type="match status" value="1"/>
</dbReference>
<dbReference type="PANTHER" id="PTHR11177">
    <property type="entry name" value="CHITINASE"/>
    <property type="match status" value="1"/>
</dbReference>
<accession>A0AA39PUK0</accession>
<evidence type="ECO:0000259" key="9">
    <source>
        <dbReference type="PROSITE" id="PS51910"/>
    </source>
</evidence>
<sequence>MAYYPSWAEDDCSPETINYGLYDWIDFAFAIPDEHFNLTWDDAAPGLLARLVNFAHGNGTKVKLSIGGWDGSRWFSTAMSNEANQKALAGNIVDLYNVFSLDGIDLDWEYPGHKGESYNQVSTSDSANYLQFLGLLRKMLPAGAVLTAAVDHQPFVDGDGVPMKDVSAFAQLLDWILIMNYDVWSASPNPGPNAPLSDRCRNSTQPDANAEAAINAWTAAGFVPYQMVLGTAAYGVLSTSNATKLRTRSKRRSPAIVTDDGKTQGQIRFCSLIKQGALVPEDALGQQKFVGSSGFTRHWDECSSTPFLLSADTNQVVSYDDPESIGLKAEFVKKNGMRGTDMWEITGDLNNVLTKSVWAKYGY</sequence>
<dbReference type="PANTHER" id="PTHR11177:SF392">
    <property type="entry name" value="HAP41P"/>
    <property type="match status" value="1"/>
</dbReference>
<proteinExistence type="inferred from homology"/>
<dbReference type="InterPro" id="IPR001223">
    <property type="entry name" value="Glyco_hydro18_cat"/>
</dbReference>
<dbReference type="PROSITE" id="PS01095">
    <property type="entry name" value="GH18_1"/>
    <property type="match status" value="1"/>
</dbReference>
<evidence type="ECO:0000256" key="4">
    <source>
        <dbReference type="ARBA" id="ARBA00023277"/>
    </source>
</evidence>
<dbReference type="GO" id="GO:0008843">
    <property type="term" value="F:endochitinase activity"/>
    <property type="evidence" value="ECO:0007669"/>
    <property type="project" value="UniProtKB-EC"/>
</dbReference>
<dbReference type="GO" id="GO:0000272">
    <property type="term" value="P:polysaccharide catabolic process"/>
    <property type="evidence" value="ECO:0007669"/>
    <property type="project" value="UniProtKB-KW"/>
</dbReference>
<dbReference type="InterPro" id="IPR050314">
    <property type="entry name" value="Glycosyl_Hydrlase_18"/>
</dbReference>
<dbReference type="Pfam" id="PF00704">
    <property type="entry name" value="Glyco_hydro_18"/>
    <property type="match status" value="1"/>
</dbReference>
<dbReference type="GO" id="GO:0006032">
    <property type="term" value="P:chitin catabolic process"/>
    <property type="evidence" value="ECO:0007669"/>
    <property type="project" value="UniProtKB-KW"/>
</dbReference>
<dbReference type="Proteomes" id="UP001175227">
    <property type="component" value="Unassembled WGS sequence"/>
</dbReference>
<keyword evidence="4" id="KW-0119">Carbohydrate metabolism</keyword>
<dbReference type="GO" id="GO:0005576">
    <property type="term" value="C:extracellular region"/>
    <property type="evidence" value="ECO:0007669"/>
    <property type="project" value="TreeGrafter"/>
</dbReference>
<dbReference type="InterPro" id="IPR029070">
    <property type="entry name" value="Chitinase_insertion_sf"/>
</dbReference>
<dbReference type="GO" id="GO:0008061">
    <property type="term" value="F:chitin binding"/>
    <property type="evidence" value="ECO:0007669"/>
    <property type="project" value="InterPro"/>
</dbReference>
<comment type="similarity">
    <text evidence="8">Belongs to the glycosyl hydrolase 18 family.</text>
</comment>
<reference evidence="10" key="1">
    <citation type="submission" date="2023-06" db="EMBL/GenBank/DDBJ databases">
        <authorList>
            <consortium name="Lawrence Berkeley National Laboratory"/>
            <person name="Ahrendt S."/>
            <person name="Sahu N."/>
            <person name="Indic B."/>
            <person name="Wong-Bajracharya J."/>
            <person name="Merenyi Z."/>
            <person name="Ke H.-M."/>
            <person name="Monk M."/>
            <person name="Kocsube S."/>
            <person name="Drula E."/>
            <person name="Lipzen A."/>
            <person name="Balint B."/>
            <person name="Henrissat B."/>
            <person name="Andreopoulos B."/>
            <person name="Martin F.M."/>
            <person name="Harder C.B."/>
            <person name="Rigling D."/>
            <person name="Ford K.L."/>
            <person name="Foster G.D."/>
            <person name="Pangilinan J."/>
            <person name="Papanicolaou A."/>
            <person name="Barry K."/>
            <person name="LaButti K."/>
            <person name="Viragh M."/>
            <person name="Koriabine M."/>
            <person name="Yan M."/>
            <person name="Riley R."/>
            <person name="Champramary S."/>
            <person name="Plett K.L."/>
            <person name="Tsai I.J."/>
            <person name="Slot J."/>
            <person name="Sipos G."/>
            <person name="Plett J."/>
            <person name="Nagy L.G."/>
            <person name="Grigoriev I.V."/>
        </authorList>
    </citation>
    <scope>NUCLEOTIDE SEQUENCE</scope>
    <source>
        <strain evidence="10">ICMP 16352</strain>
    </source>
</reference>
<dbReference type="InterPro" id="IPR017853">
    <property type="entry name" value="GH"/>
</dbReference>